<evidence type="ECO:0000313" key="1">
    <source>
        <dbReference type="EMBL" id="HAW76782.1"/>
    </source>
</evidence>
<evidence type="ECO:0000313" key="2">
    <source>
        <dbReference type="Proteomes" id="UP000263517"/>
    </source>
</evidence>
<gene>
    <name evidence="1" type="ORF">DCW74_13730</name>
</gene>
<reference evidence="1 2" key="1">
    <citation type="journal article" date="2018" name="Nat. Biotechnol.">
        <title>A standardized bacterial taxonomy based on genome phylogeny substantially revises the tree of life.</title>
        <authorList>
            <person name="Parks D.H."/>
            <person name="Chuvochina M."/>
            <person name="Waite D.W."/>
            <person name="Rinke C."/>
            <person name="Skarshewski A."/>
            <person name="Chaumeil P.A."/>
            <person name="Hugenholtz P."/>
        </authorList>
    </citation>
    <scope>NUCLEOTIDE SEQUENCE [LARGE SCALE GENOMIC DNA]</scope>
    <source>
        <strain evidence="1">UBA11978</strain>
    </source>
</reference>
<proteinExistence type="predicted"/>
<sequence>MAITSAIVTSFKTEVLKGTHNFTASSGNTFKLALYTSSATLGATATAFTTTNQASGTGYSSGGSALTSVTPVASGTTAVCDFSDLTFGSSTITARGCMCYNDTNSNKAVFVADFGADKSSSSGDFTIVFPAATATGAIIRLA</sequence>
<dbReference type="EMBL" id="DNAN01000487">
    <property type="protein sequence ID" value="HAW76782.1"/>
    <property type="molecule type" value="Genomic_DNA"/>
</dbReference>
<name>A0A350P665_9ALTE</name>
<accession>A0A350P665</accession>
<comment type="caution">
    <text evidence="1">The sequence shown here is derived from an EMBL/GenBank/DDBJ whole genome shotgun (WGS) entry which is preliminary data.</text>
</comment>
<dbReference type="AlphaFoldDB" id="A0A350P665"/>
<protein>
    <submittedName>
        <fullName evidence="1">Uncharacterized protein</fullName>
    </submittedName>
</protein>
<dbReference type="Proteomes" id="UP000263517">
    <property type="component" value="Unassembled WGS sequence"/>
</dbReference>
<organism evidence="1 2">
    <name type="scientific">Alteromonas australica</name>
    <dbReference type="NCBI Taxonomy" id="589873"/>
    <lineage>
        <taxon>Bacteria</taxon>
        <taxon>Pseudomonadati</taxon>
        <taxon>Pseudomonadota</taxon>
        <taxon>Gammaproteobacteria</taxon>
        <taxon>Alteromonadales</taxon>
        <taxon>Alteromonadaceae</taxon>
        <taxon>Alteromonas/Salinimonas group</taxon>
        <taxon>Alteromonas</taxon>
    </lineage>
</organism>